<keyword evidence="5" id="KW-1185">Reference proteome</keyword>
<dbReference type="Pfam" id="PF12796">
    <property type="entry name" value="Ank_2"/>
    <property type="match status" value="2"/>
</dbReference>
<keyword evidence="2 3" id="KW-0040">ANK repeat</keyword>
<gene>
    <name evidence="4" type="ORF">HDF16_005582</name>
</gene>
<keyword evidence="1" id="KW-0677">Repeat</keyword>
<dbReference type="PROSITE" id="PS50297">
    <property type="entry name" value="ANK_REP_REGION"/>
    <property type="match status" value="3"/>
</dbReference>
<feature type="repeat" description="ANK" evidence="3">
    <location>
        <begin position="266"/>
        <end position="298"/>
    </location>
</feature>
<evidence type="ECO:0000313" key="5">
    <source>
        <dbReference type="Proteomes" id="UP000540989"/>
    </source>
</evidence>
<sequence>MASHALHHAVKNGDLRGVSELLKDPSLATGINEADNEGWTPLMYAVAYPEADVELLRTLIRHGATIDQTSVSYALSDLQKLTELIDGGANIRYKKEHGYDALINAAYGDDVLNNPQLLDILNLLIANGVSLTGMTSYGESCVRVLSRIGRFDAVRLLLRAGANPEDVKLTPLIEAVAFGTLTDIEALVQSGMALETRDHWERTPWLFAIQTGDIGKAQFLLEHGVDKNARGRCGKPPMFYAIENGHAPMVKWLLEIGIDIEQADDFGNTALRFAVEHCNEEIVSILVNAGANVDRQIKTGTALGDASTRNIVMKLLEAGADPKELSSDGRRAILGFSTDTEMELLKPSQSDLDSYRFRCFGKHNPEVMNNSFWEGMIRSGASAHEAREALGIEEKFYGRYTEVWCAQRFGQSLTFLPDGRILQIAGEHEDHYDPDFCIYNDVFVHSPDGSIVIYGYPDSVFPPTDFHTATAVGDAIYLIGSLGYPAARRHGLTPVYRLDTTTFEMEPLQTTGECPGWIYRHRAIASPTGAIRVSGGEILSIQGGEEAHSHNAKVFVLDVERKVWSVE</sequence>
<evidence type="ECO:0000256" key="2">
    <source>
        <dbReference type="ARBA" id="ARBA00023043"/>
    </source>
</evidence>
<dbReference type="Gene3D" id="2.120.10.80">
    <property type="entry name" value="Kelch-type beta propeller"/>
    <property type="match status" value="1"/>
</dbReference>
<feature type="repeat" description="ANK" evidence="3">
    <location>
        <begin position="37"/>
        <end position="71"/>
    </location>
</feature>
<dbReference type="InterPro" id="IPR011043">
    <property type="entry name" value="Gal_Oxase/kelch_b-propeller"/>
</dbReference>
<name>A0A7W7ZJ34_9BACT</name>
<organism evidence="4 5">
    <name type="scientific">Granulicella aggregans</name>
    <dbReference type="NCBI Taxonomy" id="474949"/>
    <lineage>
        <taxon>Bacteria</taxon>
        <taxon>Pseudomonadati</taxon>
        <taxon>Acidobacteriota</taxon>
        <taxon>Terriglobia</taxon>
        <taxon>Terriglobales</taxon>
        <taxon>Acidobacteriaceae</taxon>
        <taxon>Granulicella</taxon>
    </lineage>
</organism>
<accession>A0A7W7ZJ34</accession>
<dbReference type="InterPro" id="IPR015915">
    <property type="entry name" value="Kelch-typ_b-propeller"/>
</dbReference>
<dbReference type="EMBL" id="JACHIP010000020">
    <property type="protein sequence ID" value="MBB5060846.1"/>
    <property type="molecule type" value="Genomic_DNA"/>
</dbReference>
<proteinExistence type="predicted"/>
<dbReference type="InterPro" id="IPR002110">
    <property type="entry name" value="Ankyrin_rpt"/>
</dbReference>
<feature type="repeat" description="ANK" evidence="3">
    <location>
        <begin position="233"/>
        <end position="265"/>
    </location>
</feature>
<evidence type="ECO:0000256" key="3">
    <source>
        <dbReference type="PROSITE-ProRule" id="PRU00023"/>
    </source>
</evidence>
<comment type="caution">
    <text evidence="4">The sequence shown here is derived from an EMBL/GenBank/DDBJ whole genome shotgun (WGS) entry which is preliminary data.</text>
</comment>
<dbReference type="SUPFAM" id="SSF48403">
    <property type="entry name" value="Ankyrin repeat"/>
    <property type="match status" value="1"/>
</dbReference>
<dbReference type="SMART" id="SM00248">
    <property type="entry name" value="ANK"/>
    <property type="match status" value="7"/>
</dbReference>
<protein>
    <submittedName>
        <fullName evidence="4">Ankyrin repeat protein</fullName>
    </submittedName>
</protein>
<dbReference type="InterPro" id="IPR036770">
    <property type="entry name" value="Ankyrin_rpt-contain_sf"/>
</dbReference>
<dbReference type="PANTHER" id="PTHR24173">
    <property type="entry name" value="ANKYRIN REPEAT CONTAINING"/>
    <property type="match status" value="1"/>
</dbReference>
<dbReference type="PROSITE" id="PS50088">
    <property type="entry name" value="ANK_REPEAT"/>
    <property type="match status" value="3"/>
</dbReference>
<evidence type="ECO:0000313" key="4">
    <source>
        <dbReference type="EMBL" id="MBB5060846.1"/>
    </source>
</evidence>
<dbReference type="SUPFAM" id="SSF50965">
    <property type="entry name" value="Galactose oxidase, central domain"/>
    <property type="match status" value="1"/>
</dbReference>
<dbReference type="Gene3D" id="1.25.40.20">
    <property type="entry name" value="Ankyrin repeat-containing domain"/>
    <property type="match status" value="3"/>
</dbReference>
<dbReference type="AlphaFoldDB" id="A0A7W7ZJ34"/>
<reference evidence="4 5" key="1">
    <citation type="submission" date="2020-08" db="EMBL/GenBank/DDBJ databases">
        <title>Genomic Encyclopedia of Type Strains, Phase IV (KMG-V): Genome sequencing to study the core and pangenomes of soil and plant-associated prokaryotes.</title>
        <authorList>
            <person name="Whitman W."/>
        </authorList>
    </citation>
    <scope>NUCLEOTIDE SEQUENCE [LARGE SCALE GENOMIC DNA]</scope>
    <source>
        <strain evidence="4 5">M8UP14</strain>
    </source>
</reference>
<dbReference type="RefSeq" id="WP_184223398.1">
    <property type="nucleotide sequence ID" value="NZ_JACHIP010000020.1"/>
</dbReference>
<dbReference type="PANTHER" id="PTHR24173:SF74">
    <property type="entry name" value="ANKYRIN REPEAT DOMAIN-CONTAINING PROTEIN 16"/>
    <property type="match status" value="1"/>
</dbReference>
<dbReference type="Proteomes" id="UP000540989">
    <property type="component" value="Unassembled WGS sequence"/>
</dbReference>
<evidence type="ECO:0000256" key="1">
    <source>
        <dbReference type="ARBA" id="ARBA00022737"/>
    </source>
</evidence>